<evidence type="ECO:0000313" key="1">
    <source>
        <dbReference type="EMBL" id="KFD55713.1"/>
    </source>
</evidence>
<accession>A0A085NDQ4</accession>
<dbReference type="AlphaFoldDB" id="A0A085NDQ4"/>
<name>A0A085NDQ4_9BILA</name>
<protein>
    <submittedName>
        <fullName evidence="2">Uncharacterized protein</fullName>
    </submittedName>
</protein>
<dbReference type="Proteomes" id="UP000030758">
    <property type="component" value="Unassembled WGS sequence"/>
</dbReference>
<keyword evidence="3" id="KW-1185">Reference proteome</keyword>
<gene>
    <name evidence="1" type="ORF">M513_03461</name>
    <name evidence="2" type="ORF">M514_03461</name>
</gene>
<sequence>METSNKKKLSEMLTWPIRNSRYALQGCLEVSTWRLNKWPAKLSYNYPPAAKILCGTWVQATVF</sequence>
<proteinExistence type="predicted"/>
<reference evidence="2 3" key="1">
    <citation type="journal article" date="2014" name="Nat. Genet.">
        <title>Genome and transcriptome of the porcine whipworm Trichuris suis.</title>
        <authorList>
            <person name="Jex A.R."/>
            <person name="Nejsum P."/>
            <person name="Schwarz E.M."/>
            <person name="Hu L."/>
            <person name="Young N.D."/>
            <person name="Hall R.S."/>
            <person name="Korhonen P.K."/>
            <person name="Liao S."/>
            <person name="Thamsborg S."/>
            <person name="Xia J."/>
            <person name="Xu P."/>
            <person name="Wang S."/>
            <person name="Scheerlinck J.P."/>
            <person name="Hofmann A."/>
            <person name="Sternberg P.W."/>
            <person name="Wang J."/>
            <person name="Gasser R.B."/>
        </authorList>
    </citation>
    <scope>NUCLEOTIDE SEQUENCE [LARGE SCALE GENOMIC DNA]</scope>
    <source>
        <strain evidence="2">DCEP-RM93F</strain>
        <strain evidence="1">DCEP-RM93M</strain>
    </source>
</reference>
<organism evidence="2">
    <name type="scientific">Trichuris suis</name>
    <name type="common">pig whipworm</name>
    <dbReference type="NCBI Taxonomy" id="68888"/>
    <lineage>
        <taxon>Eukaryota</taxon>
        <taxon>Metazoa</taxon>
        <taxon>Ecdysozoa</taxon>
        <taxon>Nematoda</taxon>
        <taxon>Enoplea</taxon>
        <taxon>Dorylaimia</taxon>
        <taxon>Trichinellida</taxon>
        <taxon>Trichuridae</taxon>
        <taxon>Trichuris</taxon>
    </lineage>
</organism>
<evidence type="ECO:0000313" key="2">
    <source>
        <dbReference type="EMBL" id="KFD67600.1"/>
    </source>
</evidence>
<dbReference type="EMBL" id="KL363198">
    <property type="protein sequence ID" value="KFD55713.1"/>
    <property type="molecule type" value="Genomic_DNA"/>
</dbReference>
<evidence type="ECO:0000313" key="3">
    <source>
        <dbReference type="Proteomes" id="UP000030764"/>
    </source>
</evidence>
<dbReference type="EMBL" id="KL367513">
    <property type="protein sequence ID" value="KFD67600.1"/>
    <property type="molecule type" value="Genomic_DNA"/>
</dbReference>
<dbReference type="Proteomes" id="UP000030764">
    <property type="component" value="Unassembled WGS sequence"/>
</dbReference>